<dbReference type="Pfam" id="PF00294">
    <property type="entry name" value="PfkB"/>
    <property type="match status" value="1"/>
</dbReference>
<gene>
    <name evidence="5" type="ORF">ES754_11745</name>
</gene>
<dbReference type="RefSeq" id="WP_147224392.1">
    <property type="nucleotide sequence ID" value="NZ_CAJGYY010000001.1"/>
</dbReference>
<comment type="similarity">
    <text evidence="1">Belongs to the carbohydrate kinase PfkB family.</text>
</comment>
<dbReference type="InterPro" id="IPR052700">
    <property type="entry name" value="Carb_kinase_PfkB-like"/>
</dbReference>
<accession>A0A5C6ZYE1</accession>
<dbReference type="GO" id="GO:0016301">
    <property type="term" value="F:kinase activity"/>
    <property type="evidence" value="ECO:0007669"/>
    <property type="project" value="UniProtKB-KW"/>
</dbReference>
<evidence type="ECO:0000259" key="4">
    <source>
        <dbReference type="Pfam" id="PF00294"/>
    </source>
</evidence>
<dbReference type="InterPro" id="IPR011611">
    <property type="entry name" value="PfkB_dom"/>
</dbReference>
<sequence length="344" mass="36775">MYDVMAIGNALVDHEYLLSEAALEETELTKGNMTLAGLEEQQQLLAYFQLAEIEPSKQAGGGSAANTMFAFASLGGKPFYACRVGDDKQGKFYLQDLNQAGVATSEQSIHKGGVTGSCVVAVTEDGERTMQTYLGTSSDISAENVNFDALVTADWLYLEGYLAMSESIQPAMTQLRQQAGVHNAKIAVSFADPAVVKFAKDGLLNMLGNKVEIIFCNSEEACLFTNKKQVKAAARALLEHCQIAVVTDGAKGAVIAQKPEHDAEGDSDDIIIHEIATPAVADVIDTNGAGDNYAGAFLYALSQHYSLPECGRLASEVSAQIIQQFGPRLESQGYQDIAQRVLSA</sequence>
<keyword evidence="3 5" id="KW-0418">Kinase</keyword>
<proteinExistence type="inferred from homology"/>
<dbReference type="PANTHER" id="PTHR43320">
    <property type="entry name" value="SUGAR KINASE"/>
    <property type="match status" value="1"/>
</dbReference>
<dbReference type="OrthoDB" id="9813569at2"/>
<reference evidence="5 6" key="1">
    <citation type="submission" date="2019-08" db="EMBL/GenBank/DDBJ databases">
        <title>Genome sequence of Psychrobacter frigidicola ACAM304 (type strain).</title>
        <authorList>
            <person name="Bowman J.P."/>
        </authorList>
    </citation>
    <scope>NUCLEOTIDE SEQUENCE [LARGE SCALE GENOMIC DNA]</scope>
    <source>
        <strain evidence="5 6">ACAM 304</strain>
    </source>
</reference>
<dbReference type="InterPro" id="IPR029056">
    <property type="entry name" value="Ribokinase-like"/>
</dbReference>
<evidence type="ECO:0000256" key="3">
    <source>
        <dbReference type="ARBA" id="ARBA00022777"/>
    </source>
</evidence>
<keyword evidence="6" id="KW-1185">Reference proteome</keyword>
<comment type="caution">
    <text evidence="5">The sequence shown here is derived from an EMBL/GenBank/DDBJ whole genome shotgun (WGS) entry which is preliminary data.</text>
</comment>
<dbReference type="Gene3D" id="3.40.1190.20">
    <property type="match status" value="1"/>
</dbReference>
<dbReference type="PROSITE" id="PS00584">
    <property type="entry name" value="PFKB_KINASES_2"/>
    <property type="match status" value="1"/>
</dbReference>
<name>A0A5C6ZYE1_9GAMM</name>
<feature type="domain" description="Carbohydrate kinase PfkB" evidence="4">
    <location>
        <begin position="57"/>
        <end position="328"/>
    </location>
</feature>
<keyword evidence="2" id="KW-0808">Transferase</keyword>
<dbReference type="AlphaFoldDB" id="A0A5C6ZYE1"/>
<organism evidence="5 6">
    <name type="scientific">Psychrobacter frigidicola</name>
    <dbReference type="NCBI Taxonomy" id="45611"/>
    <lineage>
        <taxon>Bacteria</taxon>
        <taxon>Pseudomonadati</taxon>
        <taxon>Pseudomonadota</taxon>
        <taxon>Gammaproteobacteria</taxon>
        <taxon>Moraxellales</taxon>
        <taxon>Moraxellaceae</taxon>
        <taxon>Psychrobacter</taxon>
    </lineage>
</organism>
<dbReference type="CDD" id="cd01168">
    <property type="entry name" value="adenosine_kinase"/>
    <property type="match status" value="1"/>
</dbReference>
<dbReference type="PANTHER" id="PTHR43320:SF3">
    <property type="entry name" value="CARBOHYDRATE KINASE PFKB DOMAIN-CONTAINING PROTEIN"/>
    <property type="match status" value="1"/>
</dbReference>
<dbReference type="EMBL" id="VORZ01000005">
    <property type="protein sequence ID" value="TXD96037.1"/>
    <property type="molecule type" value="Genomic_DNA"/>
</dbReference>
<dbReference type="Proteomes" id="UP000321903">
    <property type="component" value="Unassembled WGS sequence"/>
</dbReference>
<dbReference type="InterPro" id="IPR002173">
    <property type="entry name" value="Carboh/pur_kinase_PfkB_CS"/>
</dbReference>
<dbReference type="SUPFAM" id="SSF53613">
    <property type="entry name" value="Ribokinase-like"/>
    <property type="match status" value="1"/>
</dbReference>
<protein>
    <submittedName>
        <fullName evidence="5">Adenosine kinase</fullName>
    </submittedName>
</protein>
<evidence type="ECO:0000313" key="5">
    <source>
        <dbReference type="EMBL" id="TXD96037.1"/>
    </source>
</evidence>
<evidence type="ECO:0000313" key="6">
    <source>
        <dbReference type="Proteomes" id="UP000321903"/>
    </source>
</evidence>
<evidence type="ECO:0000256" key="1">
    <source>
        <dbReference type="ARBA" id="ARBA00010688"/>
    </source>
</evidence>
<evidence type="ECO:0000256" key="2">
    <source>
        <dbReference type="ARBA" id="ARBA00022679"/>
    </source>
</evidence>